<dbReference type="PROSITE" id="PS51257">
    <property type="entry name" value="PROKAR_LIPOPROTEIN"/>
    <property type="match status" value="1"/>
</dbReference>
<protein>
    <recommendedName>
        <fullName evidence="3">DUF1684 domain-containing protein</fullName>
    </recommendedName>
</protein>
<proteinExistence type="predicted"/>
<name>A0A381VK37_9ZZZZ</name>
<reference evidence="2" key="1">
    <citation type="submission" date="2018-05" db="EMBL/GenBank/DDBJ databases">
        <authorList>
            <person name="Lanie J.A."/>
            <person name="Ng W.-L."/>
            <person name="Kazmierczak K.M."/>
            <person name="Andrzejewski T.M."/>
            <person name="Davidsen T.M."/>
            <person name="Wayne K.J."/>
            <person name="Tettelin H."/>
            <person name="Glass J.I."/>
            <person name="Rusch D."/>
            <person name="Podicherti R."/>
            <person name="Tsui H.-C.T."/>
            <person name="Winkler M.E."/>
        </authorList>
    </citation>
    <scope>NUCLEOTIDE SEQUENCE</scope>
</reference>
<feature type="region of interest" description="Disordered" evidence="1">
    <location>
        <begin position="212"/>
        <end position="238"/>
    </location>
</feature>
<accession>A0A381VK37</accession>
<dbReference type="PANTHER" id="PTHR41913:SF1">
    <property type="entry name" value="DUF1684 DOMAIN-CONTAINING PROTEIN"/>
    <property type="match status" value="1"/>
</dbReference>
<sequence>MLGKNFRERPTDVTPPGVGVFCVAIVLAVGCSAPPPDESSWLDVLVEDRNLKDDFFRESPSSPIPVDRRGALLPINYYEPDPTYRVPAALEVSPEQPVFQIPFSTGQIFPMQRVGILKFAINGQPMTLSALAETPVRSVESLFIMFKDDTNDSETYGGGRYIELPRTLTGHYELDFNRAYNPNCYYDESWECPVPPRENWLTAPIPSGERLAPGYGAPHVPLTTDPESGTAASLQGLP</sequence>
<evidence type="ECO:0000256" key="1">
    <source>
        <dbReference type="SAM" id="MobiDB-lite"/>
    </source>
</evidence>
<dbReference type="PANTHER" id="PTHR41913">
    <property type="entry name" value="DUF1684 DOMAIN-CONTAINING PROTEIN"/>
    <property type="match status" value="1"/>
</dbReference>
<dbReference type="EMBL" id="UINC01008862">
    <property type="protein sequence ID" value="SVA39833.1"/>
    <property type="molecule type" value="Genomic_DNA"/>
</dbReference>
<feature type="compositionally biased region" description="Polar residues" evidence="1">
    <location>
        <begin position="225"/>
        <end position="238"/>
    </location>
</feature>
<evidence type="ECO:0000313" key="2">
    <source>
        <dbReference type="EMBL" id="SVA39833.1"/>
    </source>
</evidence>
<dbReference type="InterPro" id="IPR012467">
    <property type="entry name" value="DUF1684"/>
</dbReference>
<dbReference type="Pfam" id="PF07920">
    <property type="entry name" value="DUF1684"/>
    <property type="match status" value="1"/>
</dbReference>
<dbReference type="Gene3D" id="6.10.250.1680">
    <property type="match status" value="1"/>
</dbReference>
<organism evidence="2">
    <name type="scientific">marine metagenome</name>
    <dbReference type="NCBI Taxonomy" id="408172"/>
    <lineage>
        <taxon>unclassified sequences</taxon>
        <taxon>metagenomes</taxon>
        <taxon>ecological metagenomes</taxon>
    </lineage>
</organism>
<dbReference type="AlphaFoldDB" id="A0A381VK37"/>
<evidence type="ECO:0008006" key="3">
    <source>
        <dbReference type="Google" id="ProtNLM"/>
    </source>
</evidence>
<gene>
    <name evidence="2" type="ORF">METZ01_LOCUS92687</name>
</gene>